<keyword evidence="2" id="KW-1185">Reference proteome</keyword>
<dbReference type="Proteomes" id="UP000237271">
    <property type="component" value="Unassembled WGS sequence"/>
</dbReference>
<dbReference type="CDD" id="cd09272">
    <property type="entry name" value="RNase_HI_RT_Ty1"/>
    <property type="match status" value="1"/>
</dbReference>
<comment type="caution">
    <text evidence="1">The sequence shown here is derived from an EMBL/GenBank/DDBJ whole genome shotgun (WGS) entry which is preliminary data.</text>
</comment>
<sequence length="249" mass="28239">MEGCNGVATPEALRAEVSKPSKCDSSPPYRELVGALQYLVSASRPDIAHAVRHLSKYLSNYDHTHYAMAKRVLRYLASTRDYGLVMEFTAATESVSGFVTFVSGNLVSYGSRKQEINAQSTTEAEYMAMNEGTRDLLWLTGLCEELNWVFARPEIRGDNKSCLYLTAKPGKHSKTKHIQNKFHLVRHLVEDEQLRRRHVGTKDMIADIMTKPLPREQFERCRDGMKVLRIDRVKTTASVGAKDKKSRRT</sequence>
<accession>A0A2P4Y9Z4</accession>
<gene>
    <name evidence="1" type="ORF">PHPALM_8366</name>
</gene>
<evidence type="ECO:0000313" key="2">
    <source>
        <dbReference type="Proteomes" id="UP000237271"/>
    </source>
</evidence>
<dbReference type="OrthoDB" id="93005at2759"/>
<dbReference type="AlphaFoldDB" id="A0A2P4Y9Z4"/>
<protein>
    <submittedName>
        <fullName evidence="1">Integrase catalytic core protein</fullName>
    </submittedName>
</protein>
<dbReference type="PANTHER" id="PTHR11439:SF467">
    <property type="entry name" value="INTEGRASE CATALYTIC DOMAIN-CONTAINING PROTEIN"/>
    <property type="match status" value="1"/>
</dbReference>
<evidence type="ECO:0000313" key="1">
    <source>
        <dbReference type="EMBL" id="POM74643.1"/>
    </source>
</evidence>
<reference evidence="1 2" key="1">
    <citation type="journal article" date="2017" name="Genome Biol. Evol.">
        <title>Phytophthora megakarya and P. palmivora, closely related causal agents of cacao black pod rot, underwent increases in genome sizes and gene numbers by different mechanisms.</title>
        <authorList>
            <person name="Ali S.S."/>
            <person name="Shao J."/>
            <person name="Lary D.J."/>
            <person name="Kronmiller B."/>
            <person name="Shen D."/>
            <person name="Strem M.D."/>
            <person name="Amoako-Attah I."/>
            <person name="Akrofi A.Y."/>
            <person name="Begoude B.A."/>
            <person name="Ten Hoopen G.M."/>
            <person name="Coulibaly K."/>
            <person name="Kebe B.I."/>
            <person name="Melnick R.L."/>
            <person name="Guiltinan M.J."/>
            <person name="Tyler B.M."/>
            <person name="Meinhardt L.W."/>
            <person name="Bailey B.A."/>
        </authorList>
    </citation>
    <scope>NUCLEOTIDE SEQUENCE [LARGE SCALE GENOMIC DNA]</scope>
    <source>
        <strain evidence="2">sbr112.9</strain>
    </source>
</reference>
<name>A0A2P4Y9Z4_9STRA</name>
<dbReference type="PANTHER" id="PTHR11439">
    <property type="entry name" value="GAG-POL-RELATED RETROTRANSPOSON"/>
    <property type="match status" value="1"/>
</dbReference>
<organism evidence="1 2">
    <name type="scientific">Phytophthora palmivora</name>
    <dbReference type="NCBI Taxonomy" id="4796"/>
    <lineage>
        <taxon>Eukaryota</taxon>
        <taxon>Sar</taxon>
        <taxon>Stramenopiles</taxon>
        <taxon>Oomycota</taxon>
        <taxon>Peronosporomycetes</taxon>
        <taxon>Peronosporales</taxon>
        <taxon>Peronosporaceae</taxon>
        <taxon>Phytophthora</taxon>
    </lineage>
</organism>
<dbReference type="EMBL" id="NCKW01004668">
    <property type="protein sequence ID" value="POM74643.1"/>
    <property type="molecule type" value="Genomic_DNA"/>
</dbReference>
<proteinExistence type="predicted"/>